<sequence length="134" mass="15109">MYKILIVDDEMIVRHAVKTLIQWESFAYAGSAANGLTALEMAHKTGADIIITDIKMPEMDGLELIKRLSAEGFDGEVLVLSNYNDFDLVREALKRGAHDYMLKLTLKTESFMQTLEEMASKLDGRRAKRQTAPK</sequence>
<evidence type="ECO:0000313" key="8">
    <source>
        <dbReference type="Proteomes" id="UP001519887"/>
    </source>
</evidence>
<dbReference type="SUPFAM" id="SSF52172">
    <property type="entry name" value="CheY-like"/>
    <property type="match status" value="1"/>
</dbReference>
<dbReference type="Gene3D" id="3.40.50.2300">
    <property type="match status" value="1"/>
</dbReference>
<keyword evidence="4" id="KW-0804">Transcription</keyword>
<feature type="non-terminal residue" evidence="7">
    <location>
        <position position="134"/>
    </location>
</feature>
<dbReference type="Pfam" id="PF00072">
    <property type="entry name" value="Response_reg"/>
    <property type="match status" value="1"/>
</dbReference>
<dbReference type="PROSITE" id="PS50110">
    <property type="entry name" value="RESPONSE_REGULATORY"/>
    <property type="match status" value="1"/>
</dbReference>
<evidence type="ECO:0000256" key="3">
    <source>
        <dbReference type="ARBA" id="ARBA00023125"/>
    </source>
</evidence>
<dbReference type="EMBL" id="JAHZIK010000031">
    <property type="protein sequence ID" value="MBW7453004.1"/>
    <property type="molecule type" value="Genomic_DNA"/>
</dbReference>
<protein>
    <submittedName>
        <fullName evidence="7">Response regulator</fullName>
    </submittedName>
</protein>
<proteinExistence type="predicted"/>
<reference evidence="7 8" key="1">
    <citation type="submission" date="2021-07" db="EMBL/GenBank/DDBJ databases">
        <title>Paenibacillus radiodurans sp. nov., isolated from the southeastern edge of Tengger Desert.</title>
        <authorList>
            <person name="Zhang G."/>
        </authorList>
    </citation>
    <scope>NUCLEOTIDE SEQUENCE [LARGE SCALE GENOMIC DNA]</scope>
    <source>
        <strain evidence="7 8">CCM 7311</strain>
    </source>
</reference>
<dbReference type="InterPro" id="IPR011006">
    <property type="entry name" value="CheY-like_superfamily"/>
</dbReference>
<organism evidence="7 8">
    <name type="scientific">Paenibacillus sepulcri</name>
    <dbReference type="NCBI Taxonomy" id="359917"/>
    <lineage>
        <taxon>Bacteria</taxon>
        <taxon>Bacillati</taxon>
        <taxon>Bacillota</taxon>
        <taxon>Bacilli</taxon>
        <taxon>Bacillales</taxon>
        <taxon>Paenibacillaceae</taxon>
        <taxon>Paenibacillus</taxon>
    </lineage>
</organism>
<dbReference type="Proteomes" id="UP001519887">
    <property type="component" value="Unassembled WGS sequence"/>
</dbReference>
<evidence type="ECO:0000256" key="5">
    <source>
        <dbReference type="PROSITE-ProRule" id="PRU00169"/>
    </source>
</evidence>
<dbReference type="CDD" id="cd17536">
    <property type="entry name" value="REC_YesN-like"/>
    <property type="match status" value="1"/>
</dbReference>
<evidence type="ECO:0000313" key="7">
    <source>
        <dbReference type="EMBL" id="MBW7453004.1"/>
    </source>
</evidence>
<dbReference type="SMART" id="SM00448">
    <property type="entry name" value="REC"/>
    <property type="match status" value="1"/>
</dbReference>
<feature type="modified residue" description="4-aspartylphosphate" evidence="5">
    <location>
        <position position="53"/>
    </location>
</feature>
<dbReference type="InterPro" id="IPR039420">
    <property type="entry name" value="WalR-like"/>
</dbReference>
<evidence type="ECO:0000256" key="2">
    <source>
        <dbReference type="ARBA" id="ARBA00023015"/>
    </source>
</evidence>
<keyword evidence="2" id="KW-0805">Transcription regulation</keyword>
<comment type="caution">
    <text evidence="7">The sequence shown here is derived from an EMBL/GenBank/DDBJ whole genome shotgun (WGS) entry which is preliminary data.</text>
</comment>
<keyword evidence="1 5" id="KW-0597">Phosphoprotein</keyword>
<evidence type="ECO:0000256" key="4">
    <source>
        <dbReference type="ARBA" id="ARBA00023163"/>
    </source>
</evidence>
<evidence type="ECO:0000259" key="6">
    <source>
        <dbReference type="PROSITE" id="PS50110"/>
    </source>
</evidence>
<gene>
    <name evidence="7" type="ORF">K0U00_02975</name>
</gene>
<keyword evidence="3" id="KW-0238">DNA-binding</keyword>
<accession>A0ABS7BWH9</accession>
<dbReference type="InterPro" id="IPR001789">
    <property type="entry name" value="Sig_transdc_resp-reg_receiver"/>
</dbReference>
<keyword evidence="8" id="KW-1185">Reference proteome</keyword>
<feature type="domain" description="Response regulatory" evidence="6">
    <location>
        <begin position="3"/>
        <end position="118"/>
    </location>
</feature>
<dbReference type="PANTHER" id="PTHR43214:SF37">
    <property type="entry name" value="TRANSCRIPTIONAL REGULATORY PROTEIN YDFI"/>
    <property type="match status" value="1"/>
</dbReference>
<evidence type="ECO:0000256" key="1">
    <source>
        <dbReference type="ARBA" id="ARBA00022553"/>
    </source>
</evidence>
<name>A0ABS7BWH9_9BACL</name>
<dbReference type="PANTHER" id="PTHR43214">
    <property type="entry name" value="TWO-COMPONENT RESPONSE REGULATOR"/>
    <property type="match status" value="1"/>
</dbReference>